<dbReference type="OrthoDB" id="3265526at2759"/>
<organism evidence="2 3">
    <name type="scientific">Cyclocybe aegerita</name>
    <name type="common">Black poplar mushroom</name>
    <name type="synonym">Agrocybe aegerita</name>
    <dbReference type="NCBI Taxonomy" id="1973307"/>
    <lineage>
        <taxon>Eukaryota</taxon>
        <taxon>Fungi</taxon>
        <taxon>Dikarya</taxon>
        <taxon>Basidiomycota</taxon>
        <taxon>Agaricomycotina</taxon>
        <taxon>Agaricomycetes</taxon>
        <taxon>Agaricomycetidae</taxon>
        <taxon>Agaricales</taxon>
        <taxon>Agaricineae</taxon>
        <taxon>Bolbitiaceae</taxon>
        <taxon>Cyclocybe</taxon>
    </lineage>
</organism>
<evidence type="ECO:0000313" key="2">
    <source>
        <dbReference type="EMBL" id="CAA7267266.1"/>
    </source>
</evidence>
<dbReference type="EMBL" id="CACVBS010000058">
    <property type="protein sequence ID" value="CAA7267266.1"/>
    <property type="molecule type" value="Genomic_DNA"/>
</dbReference>
<sequence length="199" mass="22339">MSKQVLFSQAYTYFLRYQSDRPAIKSFVVYILVLETISAVITILIIYQPLVVDFGRESVLTELPVGLVAEPAVVVLIATPTHFFVAKRIQGLQRSIWIPLLICIVSVISFTGGIWASVATGRFGRYSDRYPVDMYAPAMLWMVSAAIADSLIAATLSWSLYTRRTGFRSTDAVIGRIILCQIRYIAPTEWLANLDKFTM</sequence>
<keyword evidence="1" id="KW-1133">Transmembrane helix</keyword>
<proteinExistence type="predicted"/>
<evidence type="ECO:0000256" key="1">
    <source>
        <dbReference type="SAM" id="Phobius"/>
    </source>
</evidence>
<evidence type="ECO:0000313" key="3">
    <source>
        <dbReference type="Proteomes" id="UP000467700"/>
    </source>
</evidence>
<feature type="transmembrane region" description="Helical" evidence="1">
    <location>
        <begin position="67"/>
        <end position="85"/>
    </location>
</feature>
<keyword evidence="1" id="KW-0812">Transmembrane</keyword>
<reference evidence="2 3" key="1">
    <citation type="submission" date="2020-01" db="EMBL/GenBank/DDBJ databases">
        <authorList>
            <person name="Gupta K D."/>
        </authorList>
    </citation>
    <scope>NUCLEOTIDE SEQUENCE [LARGE SCALE GENOMIC DNA]</scope>
</reference>
<feature type="transmembrane region" description="Helical" evidence="1">
    <location>
        <begin position="97"/>
        <end position="118"/>
    </location>
</feature>
<keyword evidence="3" id="KW-1185">Reference proteome</keyword>
<keyword evidence="1" id="KW-0472">Membrane</keyword>
<gene>
    <name evidence="2" type="ORF">AAE3_LOCUS9423</name>
</gene>
<dbReference type="PANTHER" id="PTHR40465">
    <property type="entry name" value="CHROMOSOME 1, WHOLE GENOME SHOTGUN SEQUENCE"/>
    <property type="match status" value="1"/>
</dbReference>
<dbReference type="AlphaFoldDB" id="A0A8S0WW64"/>
<dbReference type="Proteomes" id="UP000467700">
    <property type="component" value="Unassembled WGS sequence"/>
</dbReference>
<name>A0A8S0WW64_CYCAE</name>
<comment type="caution">
    <text evidence="2">The sequence shown here is derived from an EMBL/GenBank/DDBJ whole genome shotgun (WGS) entry which is preliminary data.</text>
</comment>
<feature type="transmembrane region" description="Helical" evidence="1">
    <location>
        <begin position="138"/>
        <end position="161"/>
    </location>
</feature>
<protein>
    <submittedName>
        <fullName evidence="2">Uncharacterized protein</fullName>
    </submittedName>
</protein>
<feature type="transmembrane region" description="Helical" evidence="1">
    <location>
        <begin position="27"/>
        <end position="47"/>
    </location>
</feature>
<accession>A0A8S0WW64</accession>
<dbReference type="PANTHER" id="PTHR40465:SF1">
    <property type="entry name" value="DUF6534 DOMAIN-CONTAINING PROTEIN"/>
    <property type="match status" value="1"/>
</dbReference>